<reference evidence="10 11" key="1">
    <citation type="submission" date="2019-12" db="EMBL/GenBank/DDBJ databases">
        <authorList>
            <person name="Alioto T."/>
            <person name="Alioto T."/>
            <person name="Gomez Garrido J."/>
        </authorList>
    </citation>
    <scope>NUCLEOTIDE SEQUENCE [LARGE SCALE GENOMIC DNA]</scope>
</reference>
<dbReference type="PANTHER" id="PTHR47967:SF67">
    <property type="entry name" value="ASPARTYL PROTEASE AED3-LIKE"/>
    <property type="match status" value="1"/>
</dbReference>
<evidence type="ECO:0000256" key="2">
    <source>
        <dbReference type="ARBA" id="ARBA00022670"/>
    </source>
</evidence>
<dbReference type="FunFam" id="2.40.70.10:FF:000040">
    <property type="entry name" value="aspartyl protease AED3"/>
    <property type="match status" value="1"/>
</dbReference>
<keyword evidence="2 10" id="KW-0645">Protease</keyword>
<evidence type="ECO:0000256" key="1">
    <source>
        <dbReference type="ARBA" id="ARBA00007447"/>
    </source>
</evidence>
<organism evidence="10 11">
    <name type="scientific">Olea europaea subsp. europaea</name>
    <dbReference type="NCBI Taxonomy" id="158383"/>
    <lineage>
        <taxon>Eukaryota</taxon>
        <taxon>Viridiplantae</taxon>
        <taxon>Streptophyta</taxon>
        <taxon>Embryophyta</taxon>
        <taxon>Tracheophyta</taxon>
        <taxon>Spermatophyta</taxon>
        <taxon>Magnoliopsida</taxon>
        <taxon>eudicotyledons</taxon>
        <taxon>Gunneridae</taxon>
        <taxon>Pentapetalae</taxon>
        <taxon>asterids</taxon>
        <taxon>lamiids</taxon>
        <taxon>Lamiales</taxon>
        <taxon>Oleaceae</taxon>
        <taxon>Oleeae</taxon>
        <taxon>Olea</taxon>
    </lineage>
</organism>
<keyword evidence="4" id="KW-0064">Aspartyl protease</keyword>
<dbReference type="AlphaFoldDB" id="A0A8S0PFA9"/>
<evidence type="ECO:0000256" key="5">
    <source>
        <dbReference type="ARBA" id="ARBA00022801"/>
    </source>
</evidence>
<dbReference type="Pfam" id="PF14543">
    <property type="entry name" value="TAXi_N"/>
    <property type="match status" value="1"/>
</dbReference>
<dbReference type="Gramene" id="OE9A102087T1">
    <property type="protein sequence ID" value="OE9A102087C1"/>
    <property type="gene ID" value="OE9A102087"/>
</dbReference>
<name>A0A8S0PFA9_OLEEU</name>
<keyword evidence="3 8" id="KW-0732">Signal</keyword>
<evidence type="ECO:0000256" key="4">
    <source>
        <dbReference type="ARBA" id="ARBA00022750"/>
    </source>
</evidence>
<feature type="domain" description="Peptidase A1" evidence="9">
    <location>
        <begin position="94"/>
        <end position="426"/>
    </location>
</feature>
<evidence type="ECO:0000256" key="8">
    <source>
        <dbReference type="SAM" id="SignalP"/>
    </source>
</evidence>
<dbReference type="OrthoDB" id="2747330at2759"/>
<dbReference type="InterPro" id="IPR032799">
    <property type="entry name" value="TAXi_C"/>
</dbReference>
<dbReference type="PROSITE" id="PS51767">
    <property type="entry name" value="PEPTIDASE_A1"/>
    <property type="match status" value="1"/>
</dbReference>
<evidence type="ECO:0000256" key="6">
    <source>
        <dbReference type="ARBA" id="ARBA00023157"/>
    </source>
</evidence>
<evidence type="ECO:0000256" key="3">
    <source>
        <dbReference type="ARBA" id="ARBA00022729"/>
    </source>
</evidence>
<dbReference type="InterPro" id="IPR051708">
    <property type="entry name" value="Plant_Aspart_Prot_A1"/>
</dbReference>
<dbReference type="EMBL" id="CACTIH010000053">
    <property type="protein sequence ID" value="CAA2942824.1"/>
    <property type="molecule type" value="Genomic_DNA"/>
</dbReference>
<dbReference type="Pfam" id="PF14541">
    <property type="entry name" value="TAXi_C"/>
    <property type="match status" value="1"/>
</dbReference>
<evidence type="ECO:0000313" key="10">
    <source>
        <dbReference type="EMBL" id="CAA2942824.1"/>
    </source>
</evidence>
<keyword evidence="7" id="KW-0325">Glycoprotein</keyword>
<comment type="caution">
    <text evidence="10">The sequence shown here is derived from an EMBL/GenBank/DDBJ whole genome shotgun (WGS) entry which is preliminary data.</text>
</comment>
<dbReference type="InterPro" id="IPR021109">
    <property type="entry name" value="Peptidase_aspartic_dom_sf"/>
</dbReference>
<sequence length="431" mass="46083">MRTLLFSLAILFFSLVQGLSHNCNIQDQGSTLQVIHVNSPCSPFRPKTPLSWQDNVLQMQSRDKARLQYLSSLVVGKSIVPIASGRTITQNPTYIVRAKIGTPPQTLLLAVDTSNDVAWVPCTGCVGCSSSTPVFDSANSTTFKTVDCSADQCKQVPNPTCAGITCGFNKTYGGSAFAAKLVQDSLVLATDPVPGYTFGCIQTATGSSLPAQGLLGLGRGPLSLLSQTDSLYKSTFSYCLPGYKSTNFSGSLRLGPNSQPKKIKYTQLLKNPRRSSLYYVNLMAIKVGSKVVDIPATAFAFNPSTGAGTVIDSGTIFTNLVKAAYIPVRDEFRRRMGNATVTSLGGFDTCYTVPITIPSITFIFSGMKVTLPQDNFIIRSTAGTTSCLAMAAAADNVNSVLNVIANFQQQNHRILIDVPNSKLGVARETCS</sequence>
<dbReference type="FunFam" id="2.40.70.10:FF:000022">
    <property type="entry name" value="Aspartyl protease AED3"/>
    <property type="match status" value="1"/>
</dbReference>
<evidence type="ECO:0000313" key="11">
    <source>
        <dbReference type="Proteomes" id="UP000594638"/>
    </source>
</evidence>
<evidence type="ECO:0000259" key="9">
    <source>
        <dbReference type="PROSITE" id="PS51767"/>
    </source>
</evidence>
<gene>
    <name evidence="10" type="ORF">OLEA9_A102087</name>
</gene>
<protein>
    <submittedName>
        <fullName evidence="10">Aspartyl protease AED3-like</fullName>
    </submittedName>
</protein>
<feature type="chain" id="PRO_5035939152" evidence="8">
    <location>
        <begin position="19"/>
        <end position="431"/>
    </location>
</feature>
<dbReference type="Proteomes" id="UP000594638">
    <property type="component" value="Unassembled WGS sequence"/>
</dbReference>
<comment type="similarity">
    <text evidence="1">Belongs to the peptidase A1 family.</text>
</comment>
<keyword evidence="11" id="KW-1185">Reference proteome</keyword>
<feature type="signal peptide" evidence="8">
    <location>
        <begin position="1"/>
        <end position="18"/>
    </location>
</feature>
<dbReference type="GO" id="GO:0004190">
    <property type="term" value="F:aspartic-type endopeptidase activity"/>
    <property type="evidence" value="ECO:0007669"/>
    <property type="project" value="UniProtKB-KW"/>
</dbReference>
<dbReference type="SUPFAM" id="SSF50630">
    <property type="entry name" value="Acid proteases"/>
    <property type="match status" value="1"/>
</dbReference>
<dbReference type="InterPro" id="IPR032861">
    <property type="entry name" value="TAXi_N"/>
</dbReference>
<dbReference type="Gene3D" id="2.40.70.10">
    <property type="entry name" value="Acid Proteases"/>
    <property type="match status" value="2"/>
</dbReference>
<keyword evidence="5" id="KW-0378">Hydrolase</keyword>
<dbReference type="InterPro" id="IPR033121">
    <property type="entry name" value="PEPTIDASE_A1"/>
</dbReference>
<evidence type="ECO:0000256" key="7">
    <source>
        <dbReference type="ARBA" id="ARBA00023180"/>
    </source>
</evidence>
<accession>A0A8S0PFA9</accession>
<dbReference type="GO" id="GO:0006508">
    <property type="term" value="P:proteolysis"/>
    <property type="evidence" value="ECO:0007669"/>
    <property type="project" value="UniProtKB-KW"/>
</dbReference>
<dbReference type="PANTHER" id="PTHR47967">
    <property type="entry name" value="OS07G0603500 PROTEIN-RELATED"/>
    <property type="match status" value="1"/>
</dbReference>
<proteinExistence type="inferred from homology"/>
<keyword evidence="6" id="KW-1015">Disulfide bond</keyword>